<dbReference type="STRING" id="69004.A0A182Q9C4"/>
<evidence type="ECO:0000256" key="4">
    <source>
        <dbReference type="ARBA" id="ARBA00023242"/>
    </source>
</evidence>
<feature type="domain" description="Cyclin-dependent kinase inhibitor" evidence="7">
    <location>
        <begin position="44"/>
        <end position="92"/>
    </location>
</feature>
<reference evidence="8" key="2">
    <citation type="submission" date="2020-05" db="UniProtKB">
        <authorList>
            <consortium name="EnsemblMetazoa"/>
        </authorList>
    </citation>
    <scope>IDENTIFICATION</scope>
    <source>
        <strain evidence="8">FAR1</strain>
    </source>
</reference>
<evidence type="ECO:0000256" key="3">
    <source>
        <dbReference type="ARBA" id="ARBA00023013"/>
    </source>
</evidence>
<dbReference type="PANTHER" id="PTHR10265">
    <property type="entry name" value="CYCLIN-DEPENDENT KINASE INHIBITOR 1"/>
    <property type="match status" value="1"/>
</dbReference>
<keyword evidence="9" id="KW-1185">Reference proteome</keyword>
<evidence type="ECO:0000313" key="9">
    <source>
        <dbReference type="Proteomes" id="UP000075886"/>
    </source>
</evidence>
<dbReference type="GO" id="GO:0051726">
    <property type="term" value="P:regulation of cell cycle"/>
    <property type="evidence" value="ECO:0007669"/>
    <property type="project" value="InterPro"/>
</dbReference>
<evidence type="ECO:0000256" key="5">
    <source>
        <dbReference type="ARBA" id="ARBA00023306"/>
    </source>
</evidence>
<comment type="subcellular location">
    <subcellularLocation>
        <location evidence="1">Nucleus</location>
    </subcellularLocation>
</comment>
<keyword evidence="3" id="KW-0649">Protein kinase inhibitor</keyword>
<dbReference type="VEuPathDB" id="VectorBase:AFAF005629"/>
<dbReference type="Pfam" id="PF02234">
    <property type="entry name" value="CDI"/>
    <property type="match status" value="1"/>
</dbReference>
<dbReference type="Proteomes" id="UP000075886">
    <property type="component" value="Unassembled WGS sequence"/>
</dbReference>
<proteinExistence type="inferred from homology"/>
<dbReference type="EnsemblMetazoa" id="AFAF005629-RA">
    <property type="protein sequence ID" value="AFAF005629-PA"/>
    <property type="gene ID" value="AFAF005629"/>
</dbReference>
<evidence type="ECO:0000256" key="2">
    <source>
        <dbReference type="ARBA" id="ARBA00006726"/>
    </source>
</evidence>
<evidence type="ECO:0000256" key="1">
    <source>
        <dbReference type="ARBA" id="ARBA00004123"/>
    </source>
</evidence>
<accession>A0A182Q9C4</accession>
<dbReference type="Gene3D" id="4.10.365.10">
    <property type="entry name" value="p27"/>
    <property type="match status" value="1"/>
</dbReference>
<dbReference type="PANTHER" id="PTHR10265:SF45">
    <property type="entry name" value="DACAPO"/>
    <property type="match status" value="1"/>
</dbReference>
<evidence type="ECO:0000313" key="8">
    <source>
        <dbReference type="EnsemblMetazoa" id="AFAF005629-PA"/>
    </source>
</evidence>
<dbReference type="AlphaFoldDB" id="A0A182Q9C4"/>
<protein>
    <recommendedName>
        <fullName evidence="7">Cyclin-dependent kinase inhibitor domain-containing protein</fullName>
    </recommendedName>
</protein>
<keyword evidence="5" id="KW-0131">Cell cycle</keyword>
<comment type="similarity">
    <text evidence="2">Belongs to the CDI family.</text>
</comment>
<dbReference type="GO" id="GO:0004861">
    <property type="term" value="F:cyclin-dependent protein serine/threonine kinase inhibitor activity"/>
    <property type="evidence" value="ECO:0007669"/>
    <property type="project" value="InterPro"/>
</dbReference>
<dbReference type="GO" id="GO:0005634">
    <property type="term" value="C:nucleus"/>
    <property type="evidence" value="ECO:0007669"/>
    <property type="project" value="UniProtKB-SubCell"/>
</dbReference>
<evidence type="ECO:0000259" key="7">
    <source>
        <dbReference type="Pfam" id="PF02234"/>
    </source>
</evidence>
<keyword evidence="4" id="KW-0539">Nucleus</keyword>
<reference evidence="9" key="1">
    <citation type="submission" date="2014-01" db="EMBL/GenBank/DDBJ databases">
        <title>The Genome Sequence of Anopheles farauti FAR1 (V2).</title>
        <authorList>
            <consortium name="The Broad Institute Genomics Platform"/>
            <person name="Neafsey D.E."/>
            <person name="Besansky N."/>
            <person name="Howell P."/>
            <person name="Walton C."/>
            <person name="Young S.K."/>
            <person name="Zeng Q."/>
            <person name="Gargeya S."/>
            <person name="Fitzgerald M."/>
            <person name="Haas B."/>
            <person name="Abouelleil A."/>
            <person name="Allen A.W."/>
            <person name="Alvarado L."/>
            <person name="Arachchi H.M."/>
            <person name="Berlin A.M."/>
            <person name="Chapman S.B."/>
            <person name="Gainer-Dewar J."/>
            <person name="Goldberg J."/>
            <person name="Griggs A."/>
            <person name="Gujja S."/>
            <person name="Hansen M."/>
            <person name="Howarth C."/>
            <person name="Imamovic A."/>
            <person name="Ireland A."/>
            <person name="Larimer J."/>
            <person name="McCowan C."/>
            <person name="Murphy C."/>
            <person name="Pearson M."/>
            <person name="Poon T.W."/>
            <person name="Priest M."/>
            <person name="Roberts A."/>
            <person name="Saif S."/>
            <person name="Shea T."/>
            <person name="Sisk P."/>
            <person name="Sykes S."/>
            <person name="Wortman J."/>
            <person name="Nusbaum C."/>
            <person name="Birren B."/>
        </authorList>
    </citation>
    <scope>NUCLEOTIDE SEQUENCE [LARGE SCALE GENOMIC DNA]</scope>
    <source>
        <strain evidence="9">FAR1</strain>
    </source>
</reference>
<dbReference type="InterPro" id="IPR003175">
    <property type="entry name" value="CDI_dom"/>
</dbReference>
<feature type="region of interest" description="Disordered" evidence="6">
    <location>
        <begin position="133"/>
        <end position="236"/>
    </location>
</feature>
<feature type="compositionally biased region" description="Polar residues" evidence="6">
    <location>
        <begin position="158"/>
        <end position="172"/>
    </location>
</feature>
<feature type="compositionally biased region" description="Low complexity" evidence="6">
    <location>
        <begin position="145"/>
        <end position="154"/>
    </location>
</feature>
<dbReference type="InterPro" id="IPR044898">
    <property type="entry name" value="CDI_dom_sf"/>
</dbReference>
<feature type="compositionally biased region" description="Low complexity" evidence="6">
    <location>
        <begin position="222"/>
        <end position="236"/>
    </location>
</feature>
<name>A0A182Q9C4_9DIPT</name>
<evidence type="ECO:0000256" key="6">
    <source>
        <dbReference type="SAM" id="MobiDB-lite"/>
    </source>
</evidence>
<organism evidence="8 9">
    <name type="scientific">Anopheles farauti</name>
    <dbReference type="NCBI Taxonomy" id="69004"/>
    <lineage>
        <taxon>Eukaryota</taxon>
        <taxon>Metazoa</taxon>
        <taxon>Ecdysozoa</taxon>
        <taxon>Arthropoda</taxon>
        <taxon>Hexapoda</taxon>
        <taxon>Insecta</taxon>
        <taxon>Pterygota</taxon>
        <taxon>Neoptera</taxon>
        <taxon>Endopterygota</taxon>
        <taxon>Diptera</taxon>
        <taxon>Nematocera</taxon>
        <taxon>Culicoidea</taxon>
        <taxon>Culicidae</taxon>
        <taxon>Anophelinae</taxon>
        <taxon>Anopheles</taxon>
    </lineage>
</organism>
<sequence length="236" mass="26400">MQHKMSAQVYNQMIERLHYSPIPPIKRYNRTIPAKSLLKRTKRNLFGAVESESVKKFAEEHIREVNEAKQRRWNYDFSKDRPTDGPLQWERVNPLPMVTLTTAAHVVPIRGSNRSGSDGAVLSADELMDERADRANRSVEDVCDESSSVSSLSDSIKETQTTVQTSRILSGSPTPPKNGRTANGGRTLRQAKMTECLRERKRPRSSVPVEESIPVKKVRMLSADSEASSSSSSSSN</sequence>
<dbReference type="EMBL" id="AXCN02001829">
    <property type="status" value="NOT_ANNOTATED_CDS"/>
    <property type="molecule type" value="Genomic_DNA"/>
</dbReference>